<proteinExistence type="predicted"/>
<protein>
    <submittedName>
        <fullName evidence="2">Uncharacterized protein</fullName>
    </submittedName>
</protein>
<evidence type="ECO:0000313" key="3">
    <source>
        <dbReference type="Proteomes" id="UP000275267"/>
    </source>
</evidence>
<keyword evidence="3" id="KW-1185">Reference proteome</keyword>
<reference evidence="3" key="1">
    <citation type="journal article" date="2019" name="Nat. Commun.">
        <title>The genome of broomcorn millet.</title>
        <authorList>
            <person name="Zou C."/>
            <person name="Miki D."/>
            <person name="Li D."/>
            <person name="Tang Q."/>
            <person name="Xiao L."/>
            <person name="Rajput S."/>
            <person name="Deng P."/>
            <person name="Jia W."/>
            <person name="Huang R."/>
            <person name="Zhang M."/>
            <person name="Sun Y."/>
            <person name="Hu J."/>
            <person name="Fu X."/>
            <person name="Schnable P.S."/>
            <person name="Li F."/>
            <person name="Zhang H."/>
            <person name="Feng B."/>
            <person name="Zhu X."/>
            <person name="Liu R."/>
            <person name="Schnable J.C."/>
            <person name="Zhu J.-K."/>
            <person name="Zhang H."/>
        </authorList>
    </citation>
    <scope>NUCLEOTIDE SEQUENCE [LARGE SCALE GENOMIC DNA]</scope>
</reference>
<feature type="region of interest" description="Disordered" evidence="1">
    <location>
        <begin position="66"/>
        <end position="87"/>
    </location>
</feature>
<evidence type="ECO:0000313" key="2">
    <source>
        <dbReference type="EMBL" id="RLN18785.1"/>
    </source>
</evidence>
<comment type="caution">
    <text evidence="2">The sequence shown here is derived from an EMBL/GenBank/DDBJ whole genome shotgun (WGS) entry which is preliminary data.</text>
</comment>
<sequence>MIEFLEEQIHDLNIDLEDANGHIDMHHAQQAALHVPPDVMDIDSEEEPEEVEGVSDLDYDVVVPQPAQMGAHSHARSESSVNNLDDY</sequence>
<dbReference type="AlphaFoldDB" id="A0A3L6SCR0"/>
<accession>A0A3L6SCR0</accession>
<dbReference type="EMBL" id="PQIB02000005">
    <property type="protein sequence ID" value="RLN18785.1"/>
    <property type="molecule type" value="Genomic_DNA"/>
</dbReference>
<name>A0A3L6SCR0_PANMI</name>
<organism evidence="2 3">
    <name type="scientific">Panicum miliaceum</name>
    <name type="common">Proso millet</name>
    <name type="synonym">Broomcorn millet</name>
    <dbReference type="NCBI Taxonomy" id="4540"/>
    <lineage>
        <taxon>Eukaryota</taxon>
        <taxon>Viridiplantae</taxon>
        <taxon>Streptophyta</taxon>
        <taxon>Embryophyta</taxon>
        <taxon>Tracheophyta</taxon>
        <taxon>Spermatophyta</taxon>
        <taxon>Magnoliopsida</taxon>
        <taxon>Liliopsida</taxon>
        <taxon>Poales</taxon>
        <taxon>Poaceae</taxon>
        <taxon>PACMAD clade</taxon>
        <taxon>Panicoideae</taxon>
        <taxon>Panicodae</taxon>
        <taxon>Paniceae</taxon>
        <taxon>Panicinae</taxon>
        <taxon>Panicum</taxon>
        <taxon>Panicum sect. Panicum</taxon>
    </lineage>
</organism>
<feature type="compositionally biased region" description="Polar residues" evidence="1">
    <location>
        <begin position="78"/>
        <end position="87"/>
    </location>
</feature>
<dbReference type="Proteomes" id="UP000275267">
    <property type="component" value="Unassembled WGS sequence"/>
</dbReference>
<evidence type="ECO:0000256" key="1">
    <source>
        <dbReference type="SAM" id="MobiDB-lite"/>
    </source>
</evidence>
<gene>
    <name evidence="2" type="ORF">C2845_PM02G17290</name>
</gene>